<gene>
    <name evidence="1" type="ORF">PENTCL1PPCAC_8822</name>
</gene>
<organism evidence="1 2">
    <name type="scientific">Pristionchus entomophagus</name>
    <dbReference type="NCBI Taxonomy" id="358040"/>
    <lineage>
        <taxon>Eukaryota</taxon>
        <taxon>Metazoa</taxon>
        <taxon>Ecdysozoa</taxon>
        <taxon>Nematoda</taxon>
        <taxon>Chromadorea</taxon>
        <taxon>Rhabditida</taxon>
        <taxon>Rhabditina</taxon>
        <taxon>Diplogasteromorpha</taxon>
        <taxon>Diplogasteroidea</taxon>
        <taxon>Neodiplogasteridae</taxon>
        <taxon>Pristionchus</taxon>
    </lineage>
</organism>
<comment type="caution">
    <text evidence="1">The sequence shown here is derived from an EMBL/GenBank/DDBJ whole genome shotgun (WGS) entry which is preliminary data.</text>
</comment>
<evidence type="ECO:0000313" key="2">
    <source>
        <dbReference type="Proteomes" id="UP001432027"/>
    </source>
</evidence>
<keyword evidence="2" id="KW-1185">Reference proteome</keyword>
<accession>A0AAV5SV71</accession>
<protein>
    <submittedName>
        <fullName evidence="1">Uncharacterized protein</fullName>
    </submittedName>
</protein>
<proteinExistence type="predicted"/>
<name>A0AAV5SV71_9BILA</name>
<dbReference type="AlphaFoldDB" id="A0AAV5SV71"/>
<reference evidence="1" key="1">
    <citation type="submission" date="2023-10" db="EMBL/GenBank/DDBJ databases">
        <title>Genome assembly of Pristionchus species.</title>
        <authorList>
            <person name="Yoshida K."/>
            <person name="Sommer R.J."/>
        </authorList>
    </citation>
    <scope>NUCLEOTIDE SEQUENCE</scope>
    <source>
        <strain evidence="1">RS0144</strain>
    </source>
</reference>
<dbReference type="Proteomes" id="UP001432027">
    <property type="component" value="Unassembled WGS sequence"/>
</dbReference>
<feature type="non-terminal residue" evidence="1">
    <location>
        <position position="1"/>
    </location>
</feature>
<evidence type="ECO:0000313" key="1">
    <source>
        <dbReference type="EMBL" id="GMS86647.1"/>
    </source>
</evidence>
<dbReference type="EMBL" id="BTSX01000002">
    <property type="protein sequence ID" value="GMS86647.1"/>
    <property type="molecule type" value="Genomic_DNA"/>
</dbReference>
<sequence>LYAVFAIVLPTSARSCSFLQGDSLDFRTVLASVVVNDVMDVRYHSFVNRPMLNSIKSPGVRNTVNSLQRM</sequence>